<reference evidence="1" key="1">
    <citation type="submission" date="2023-10" db="EMBL/GenBank/DDBJ databases">
        <authorList>
            <person name="Rodriguez Cubillos JULIANA M."/>
            <person name="De Vega J."/>
        </authorList>
    </citation>
    <scope>NUCLEOTIDE SEQUENCE</scope>
</reference>
<sequence length="38" mass="4152">MNVRLNSSKDLACVAQSLTFSKILLVFHKAMAKEGRSG</sequence>
<accession>A0ACB0J8K8</accession>
<gene>
    <name evidence="1" type="ORF">MILVUS5_LOCUS10344</name>
</gene>
<comment type="caution">
    <text evidence="1">The sequence shown here is derived from an EMBL/GenBank/DDBJ whole genome shotgun (WGS) entry which is preliminary data.</text>
</comment>
<evidence type="ECO:0000313" key="1">
    <source>
        <dbReference type="EMBL" id="CAJ2640500.1"/>
    </source>
</evidence>
<protein>
    <submittedName>
        <fullName evidence="1">Uncharacterized protein</fullName>
    </submittedName>
</protein>
<proteinExistence type="predicted"/>
<evidence type="ECO:0000313" key="2">
    <source>
        <dbReference type="Proteomes" id="UP001177021"/>
    </source>
</evidence>
<dbReference type="Proteomes" id="UP001177021">
    <property type="component" value="Unassembled WGS sequence"/>
</dbReference>
<organism evidence="1 2">
    <name type="scientific">Trifolium pratense</name>
    <name type="common">Red clover</name>
    <dbReference type="NCBI Taxonomy" id="57577"/>
    <lineage>
        <taxon>Eukaryota</taxon>
        <taxon>Viridiplantae</taxon>
        <taxon>Streptophyta</taxon>
        <taxon>Embryophyta</taxon>
        <taxon>Tracheophyta</taxon>
        <taxon>Spermatophyta</taxon>
        <taxon>Magnoliopsida</taxon>
        <taxon>eudicotyledons</taxon>
        <taxon>Gunneridae</taxon>
        <taxon>Pentapetalae</taxon>
        <taxon>rosids</taxon>
        <taxon>fabids</taxon>
        <taxon>Fabales</taxon>
        <taxon>Fabaceae</taxon>
        <taxon>Papilionoideae</taxon>
        <taxon>50 kb inversion clade</taxon>
        <taxon>NPAAA clade</taxon>
        <taxon>Hologalegina</taxon>
        <taxon>IRL clade</taxon>
        <taxon>Trifolieae</taxon>
        <taxon>Trifolium</taxon>
    </lineage>
</organism>
<dbReference type="EMBL" id="CASHSV030000024">
    <property type="protein sequence ID" value="CAJ2640500.1"/>
    <property type="molecule type" value="Genomic_DNA"/>
</dbReference>
<name>A0ACB0J8K8_TRIPR</name>
<keyword evidence="2" id="KW-1185">Reference proteome</keyword>